<dbReference type="EMBL" id="BAABME010001014">
    <property type="protein sequence ID" value="GAA0147008.1"/>
    <property type="molecule type" value="Genomic_DNA"/>
</dbReference>
<feature type="region of interest" description="Disordered" evidence="1">
    <location>
        <begin position="41"/>
        <end position="82"/>
    </location>
</feature>
<dbReference type="Proteomes" id="UP001454036">
    <property type="component" value="Unassembled WGS sequence"/>
</dbReference>
<organism evidence="2 3">
    <name type="scientific">Lithospermum erythrorhizon</name>
    <name type="common">Purple gromwell</name>
    <name type="synonym">Lithospermum officinale var. erythrorhizon</name>
    <dbReference type="NCBI Taxonomy" id="34254"/>
    <lineage>
        <taxon>Eukaryota</taxon>
        <taxon>Viridiplantae</taxon>
        <taxon>Streptophyta</taxon>
        <taxon>Embryophyta</taxon>
        <taxon>Tracheophyta</taxon>
        <taxon>Spermatophyta</taxon>
        <taxon>Magnoliopsida</taxon>
        <taxon>eudicotyledons</taxon>
        <taxon>Gunneridae</taxon>
        <taxon>Pentapetalae</taxon>
        <taxon>asterids</taxon>
        <taxon>lamiids</taxon>
        <taxon>Boraginales</taxon>
        <taxon>Boraginaceae</taxon>
        <taxon>Boraginoideae</taxon>
        <taxon>Lithospermeae</taxon>
        <taxon>Lithospermum</taxon>
    </lineage>
</organism>
<keyword evidence="3" id="KW-1185">Reference proteome</keyword>
<protein>
    <submittedName>
        <fullName evidence="2">Uncharacterized protein</fullName>
    </submittedName>
</protein>
<evidence type="ECO:0000313" key="3">
    <source>
        <dbReference type="Proteomes" id="UP001454036"/>
    </source>
</evidence>
<proteinExistence type="predicted"/>
<dbReference type="AlphaFoldDB" id="A0AAV3P6Y4"/>
<evidence type="ECO:0000313" key="2">
    <source>
        <dbReference type="EMBL" id="GAA0147008.1"/>
    </source>
</evidence>
<accession>A0AAV3P6Y4</accession>
<comment type="caution">
    <text evidence="2">The sequence shown here is derived from an EMBL/GenBank/DDBJ whole genome shotgun (WGS) entry which is preliminary data.</text>
</comment>
<evidence type="ECO:0000256" key="1">
    <source>
        <dbReference type="SAM" id="MobiDB-lite"/>
    </source>
</evidence>
<reference evidence="2 3" key="1">
    <citation type="submission" date="2024-01" db="EMBL/GenBank/DDBJ databases">
        <title>The complete chloroplast genome sequence of Lithospermum erythrorhizon: insights into the phylogenetic relationship among Boraginaceae species and the maternal lineages of purple gromwells.</title>
        <authorList>
            <person name="Okada T."/>
            <person name="Watanabe K."/>
        </authorList>
    </citation>
    <scope>NUCLEOTIDE SEQUENCE [LARGE SCALE GENOMIC DNA]</scope>
</reference>
<gene>
    <name evidence="2" type="ORF">LIER_06815</name>
</gene>
<feature type="compositionally biased region" description="Polar residues" evidence="1">
    <location>
        <begin position="62"/>
        <end position="82"/>
    </location>
</feature>
<sequence>MSDGIARSLAYPTIQKKKVGQPLKELTYPIIQNSWQEVRWDSPKSSISHHPKEEDGAASERVSITHNPKSRQNVKWDSQKSSISYHLEEESEAASKRVSISHNLKIMARSQVE</sequence>
<name>A0AAV3P6Y4_LITER</name>